<dbReference type="Proteomes" id="UP001159427">
    <property type="component" value="Unassembled WGS sequence"/>
</dbReference>
<proteinExistence type="predicted"/>
<comment type="caution">
    <text evidence="1">The sequence shown here is derived from an EMBL/GenBank/DDBJ whole genome shotgun (WGS) entry which is preliminary data.</text>
</comment>
<protein>
    <recommendedName>
        <fullName evidence="3">DNA-directed DNA polymerase</fullName>
    </recommendedName>
</protein>
<dbReference type="EMBL" id="CALNXI010000011">
    <property type="protein sequence ID" value="CAH3014596.1"/>
    <property type="molecule type" value="Genomic_DNA"/>
</dbReference>
<name>A0ABN8LKW7_9CNID</name>
<evidence type="ECO:0008006" key="3">
    <source>
        <dbReference type="Google" id="ProtNLM"/>
    </source>
</evidence>
<dbReference type="InterPro" id="IPR043502">
    <property type="entry name" value="DNA/RNA_pol_sf"/>
</dbReference>
<dbReference type="Gene3D" id="3.90.1600.10">
    <property type="entry name" value="Palm domain of DNA polymerase"/>
    <property type="match status" value="1"/>
</dbReference>
<dbReference type="SUPFAM" id="SSF56672">
    <property type="entry name" value="DNA/RNA polymerases"/>
    <property type="match status" value="1"/>
</dbReference>
<accession>A0ABN8LKW7</accession>
<dbReference type="PANTHER" id="PTHR33568">
    <property type="entry name" value="DNA POLYMERASE"/>
    <property type="match status" value="1"/>
</dbReference>
<organism evidence="1 2">
    <name type="scientific">Porites evermanni</name>
    <dbReference type="NCBI Taxonomy" id="104178"/>
    <lineage>
        <taxon>Eukaryota</taxon>
        <taxon>Metazoa</taxon>
        <taxon>Cnidaria</taxon>
        <taxon>Anthozoa</taxon>
        <taxon>Hexacorallia</taxon>
        <taxon>Scleractinia</taxon>
        <taxon>Fungiina</taxon>
        <taxon>Poritidae</taxon>
        <taxon>Porites</taxon>
    </lineage>
</organism>
<evidence type="ECO:0000313" key="1">
    <source>
        <dbReference type="EMBL" id="CAH3014596.1"/>
    </source>
</evidence>
<dbReference type="PANTHER" id="PTHR33568:SF3">
    <property type="entry name" value="DNA-DIRECTED DNA POLYMERASE"/>
    <property type="match status" value="1"/>
</dbReference>
<sequence>MAEEEYGRSIKTNVFIAAFTTSHAHLKLYGALDTLKERVLYYDTDSFIYRSKPGQVDLPLREFLGEFTDEVSGDPIVEFVSGGAKNYGYLKRSGKTKCKVRGFTLN</sequence>
<keyword evidence="2" id="KW-1185">Reference proteome</keyword>
<dbReference type="InterPro" id="IPR023211">
    <property type="entry name" value="DNA_pol_palm_dom_sf"/>
</dbReference>
<gene>
    <name evidence="1" type="ORF">PEVE_00001807</name>
</gene>
<reference evidence="1 2" key="1">
    <citation type="submission" date="2022-05" db="EMBL/GenBank/DDBJ databases">
        <authorList>
            <consortium name="Genoscope - CEA"/>
            <person name="William W."/>
        </authorList>
    </citation>
    <scope>NUCLEOTIDE SEQUENCE [LARGE SCALE GENOMIC DNA]</scope>
</reference>
<evidence type="ECO:0000313" key="2">
    <source>
        <dbReference type="Proteomes" id="UP001159427"/>
    </source>
</evidence>